<keyword evidence="1" id="KW-0472">Membrane</keyword>
<gene>
    <name evidence="2" type="ORF">IAB03_04875</name>
</gene>
<feature type="transmembrane region" description="Helical" evidence="1">
    <location>
        <begin position="7"/>
        <end position="25"/>
    </location>
</feature>
<sequence length="1101" mass="124751">MKQYKFWNNLLGWVAFLISAVVYIMTLEPTASFWDCGEFIASAYKQEVGHPPGSPLFMLTGRFFANFTSDPSHVAYLVNLMSGLLSAGTILFLFWTITALAKKIIVQDDEEISLSKMIAILGSGMVGALVYAFSDTFWFSAVEGEVYAYSSFCTAAVFWLILKWESVADEPYAGRFLVLIAYLMGVGICVHQLNLLCIPAIVLVYYYKKYPNSNVKGSLVALGISFLIILFLLYGLYPGFIQVAGWFELFAVNVLGMPFNTGVVVCFFLTIGCLIWGVYETYSQKNPTRLKVSFILAVSLLGLPFLGGMVWLGILLIAALAFYLFACKVVPVKVLNTILVCLMVIFFGYSSYAIILIRASANTPLDENNPSDIFSLGRYISREQYGNNPLLFGRTFVSDVTYDVVTDAQTGTRSGLIKRKMGAPIWNKKLKSSPDEKDRYVITGYKYDYIYNPELDVFFPRMYSDKPEHINAYKEWSQYKGKPVVVAAPFESDSGVKTVMQPTFWENLRFFFDYQLNHMYWRYFMWNFSGRQNDIQGHGEVQHGKWITGFNFIDKHMVGDQETLPSVYANNKGRNYYYMMPLLLGIIGLLFQAYSGRKGIEGFWITFFLFFMTGIAIVIYLNQTPYQPRERDYAYAGSFYAYAIWVGLGVLAIAKGLNRILKRKEVAAAVASVLCLFVPVQMIGQNWDDHDRSGRYLARDFGMNYLSCVDENGIIFTQGDNDTFPLWYVQEVEGFRTDVRVCNLSYLQTDWYYTQMLYPSYTSTPLPLGMTPEQYAQGKRDVVRVVPRVKGPMKLDSAIKWMLSDDERTLYNSGSEDQLNTLPATTFTIPIDSATVVNSGTVSPQYADSIVKEMTLSYSAPYLTKEKIGVLSMLNSIANQGWDRSIYFASTVPSSEYVGLQNYLQAVGLAYRIAPINGGMASMDADKTYDIVMNKFKWGGMDEDPDVYMDENCRRMCLHMRLVFSRLVNTLIEEGKTEKALNALNLCMEKIPVSVVPMTEENFVFFGQYYFKLGQPEKAIALLSDMGDSAIEMLNWYFGLKPSHFLSVGQSLMSSIRMLHYVSAILKENGQTELGDKYYQELETFASAYDAIFNPNAQPKQ</sequence>
<dbReference type="PANTHER" id="PTHR16214">
    <property type="entry name" value="TRANSMEMBRANE PROTEIN 260"/>
    <property type="match status" value="1"/>
</dbReference>
<proteinExistence type="predicted"/>
<dbReference type="InterPro" id="IPR052724">
    <property type="entry name" value="GT117_domain-containing"/>
</dbReference>
<accession>A0A9D1M7L7</accession>
<organism evidence="2 3">
    <name type="scientific">Candidatus Gallibacteroides avistercoris</name>
    <dbReference type="NCBI Taxonomy" id="2840833"/>
    <lineage>
        <taxon>Bacteria</taxon>
        <taxon>Pseudomonadati</taxon>
        <taxon>Bacteroidota</taxon>
        <taxon>Bacteroidia</taxon>
        <taxon>Bacteroidales</taxon>
        <taxon>Bacteroidaceae</taxon>
        <taxon>Bacteroidaceae incertae sedis</taxon>
        <taxon>Candidatus Gallibacteroides</taxon>
    </lineage>
</organism>
<dbReference type="InterPro" id="IPR021280">
    <property type="entry name" value="TMEM260-like"/>
</dbReference>
<dbReference type="AlphaFoldDB" id="A0A9D1M7L7"/>
<feature type="transmembrane region" description="Helical" evidence="1">
    <location>
        <begin position="219"/>
        <end position="237"/>
    </location>
</feature>
<feature type="transmembrane region" description="Helical" evidence="1">
    <location>
        <begin position="294"/>
        <end position="325"/>
    </location>
</feature>
<protein>
    <submittedName>
        <fullName evidence="2">DUF2723 domain-containing protein</fullName>
    </submittedName>
</protein>
<keyword evidence="1" id="KW-0812">Transmembrane</keyword>
<name>A0A9D1M7L7_9BACT</name>
<reference evidence="2" key="1">
    <citation type="submission" date="2020-10" db="EMBL/GenBank/DDBJ databases">
        <authorList>
            <person name="Gilroy R."/>
        </authorList>
    </citation>
    <scope>NUCLEOTIDE SEQUENCE</scope>
    <source>
        <strain evidence="2">CHK158-818</strain>
    </source>
</reference>
<reference evidence="2" key="2">
    <citation type="journal article" date="2021" name="PeerJ">
        <title>Extensive microbial diversity within the chicken gut microbiome revealed by metagenomics and culture.</title>
        <authorList>
            <person name="Gilroy R."/>
            <person name="Ravi A."/>
            <person name="Getino M."/>
            <person name="Pursley I."/>
            <person name="Horton D.L."/>
            <person name="Alikhan N.F."/>
            <person name="Baker D."/>
            <person name="Gharbi K."/>
            <person name="Hall N."/>
            <person name="Watson M."/>
            <person name="Adriaenssens E.M."/>
            <person name="Foster-Nyarko E."/>
            <person name="Jarju S."/>
            <person name="Secka A."/>
            <person name="Antonio M."/>
            <person name="Oren A."/>
            <person name="Chaudhuri R.R."/>
            <person name="La Ragione R."/>
            <person name="Hildebrand F."/>
            <person name="Pallen M.J."/>
        </authorList>
    </citation>
    <scope>NUCLEOTIDE SEQUENCE</scope>
    <source>
        <strain evidence="2">CHK158-818</strain>
    </source>
</reference>
<evidence type="ECO:0000313" key="3">
    <source>
        <dbReference type="Proteomes" id="UP000824112"/>
    </source>
</evidence>
<feature type="transmembrane region" description="Helical" evidence="1">
    <location>
        <begin position="576"/>
        <end position="595"/>
    </location>
</feature>
<comment type="caution">
    <text evidence="2">The sequence shown here is derived from an EMBL/GenBank/DDBJ whole genome shotgun (WGS) entry which is preliminary data.</text>
</comment>
<feature type="transmembrane region" description="Helical" evidence="1">
    <location>
        <begin position="633"/>
        <end position="654"/>
    </location>
</feature>
<feature type="transmembrane region" description="Helical" evidence="1">
    <location>
        <begin position="337"/>
        <end position="357"/>
    </location>
</feature>
<dbReference type="EMBL" id="DVNA01000111">
    <property type="protein sequence ID" value="HIU55127.1"/>
    <property type="molecule type" value="Genomic_DNA"/>
</dbReference>
<feature type="transmembrane region" description="Helical" evidence="1">
    <location>
        <begin position="249"/>
        <end position="279"/>
    </location>
</feature>
<feature type="transmembrane region" description="Helical" evidence="1">
    <location>
        <begin position="602"/>
        <end position="621"/>
    </location>
</feature>
<evidence type="ECO:0000313" key="2">
    <source>
        <dbReference type="EMBL" id="HIU55127.1"/>
    </source>
</evidence>
<keyword evidence="1" id="KW-1133">Transmembrane helix</keyword>
<feature type="transmembrane region" description="Helical" evidence="1">
    <location>
        <begin position="113"/>
        <end position="134"/>
    </location>
</feature>
<feature type="transmembrane region" description="Helical" evidence="1">
    <location>
        <begin position="76"/>
        <end position="101"/>
    </location>
</feature>
<dbReference type="Pfam" id="PF11028">
    <property type="entry name" value="TMEM260-like"/>
    <property type="match status" value="1"/>
</dbReference>
<dbReference type="PANTHER" id="PTHR16214:SF3">
    <property type="entry name" value="TRANSMEMBRANE PROTEIN 260"/>
    <property type="match status" value="1"/>
</dbReference>
<dbReference type="Proteomes" id="UP000824112">
    <property type="component" value="Unassembled WGS sequence"/>
</dbReference>
<evidence type="ECO:0000256" key="1">
    <source>
        <dbReference type="SAM" id="Phobius"/>
    </source>
</evidence>
<feature type="transmembrane region" description="Helical" evidence="1">
    <location>
        <begin position="176"/>
        <end position="207"/>
    </location>
</feature>